<proteinExistence type="predicted"/>
<dbReference type="AlphaFoldDB" id="A0A8H5MAN5"/>
<feature type="compositionally biased region" description="Pro residues" evidence="1">
    <location>
        <begin position="408"/>
        <end position="418"/>
    </location>
</feature>
<feature type="compositionally biased region" description="Basic and acidic residues" evidence="1">
    <location>
        <begin position="254"/>
        <end position="269"/>
    </location>
</feature>
<keyword evidence="3" id="KW-1185">Reference proteome</keyword>
<feature type="compositionally biased region" description="Polar residues" evidence="1">
    <location>
        <begin position="241"/>
        <end position="250"/>
    </location>
</feature>
<sequence>MASLPPKPQDSPSRENLDSSFPPDDRPRRPSRSTGPSHRAPFHGGRYASPPSGGRVYLPRSPPRRPPIADSYVAPPYDGRREAEPRRRGEFIERERASWDRPRDRDPAPRFREARSDYDRNRRGYERDPHYERDRQYERPRDSYAPPRRGPSPRRALADMSHRRSRSPRRRPSPGRPYRPRSRSPLPSRSPPPHKRMRLGNHSIDAGPRRDQGYHSPSGFARRSREKSRSPPRQPRSRSPQGKNEITPQNMEVVKAEELAPIHPTEPHEGLTTPASAQSGPSRPPSPTPPPKPKPTIKSEPTPEAAAPSPPREPMAHRHPEAKKEAQAEVKQVTEDRKPRERSPSPPRQPRYRGPPPPPPHPDKPTRSPPRGPRNHPGNIHPRGNVTPTGPASSYPPGPRGQRRPYPASAPLPAPPIPQETVPSVVMEDQPTPAPEAEVKFPMPQIPMKKLPPSLTPELDAELARLQAHRAHLASEYAQLEKGARRALHELDTATIDLRAAELRRRVADIQYEKARNGVLGIDYVPTDASIV</sequence>
<reference evidence="2 3" key="1">
    <citation type="journal article" date="2020" name="ISME J.">
        <title>Uncovering the hidden diversity of litter-decomposition mechanisms in mushroom-forming fungi.</title>
        <authorList>
            <person name="Floudas D."/>
            <person name="Bentzer J."/>
            <person name="Ahren D."/>
            <person name="Johansson T."/>
            <person name="Persson P."/>
            <person name="Tunlid A."/>
        </authorList>
    </citation>
    <scope>NUCLEOTIDE SEQUENCE [LARGE SCALE GENOMIC DNA]</scope>
    <source>
        <strain evidence="2 3">CBS 661.87</strain>
    </source>
</reference>
<comment type="caution">
    <text evidence="2">The sequence shown here is derived from an EMBL/GenBank/DDBJ whole genome shotgun (WGS) entry which is preliminary data.</text>
</comment>
<dbReference type="OrthoDB" id="3269397at2759"/>
<organism evidence="2 3">
    <name type="scientific">Tricholomella constricta</name>
    <dbReference type="NCBI Taxonomy" id="117010"/>
    <lineage>
        <taxon>Eukaryota</taxon>
        <taxon>Fungi</taxon>
        <taxon>Dikarya</taxon>
        <taxon>Basidiomycota</taxon>
        <taxon>Agaricomycotina</taxon>
        <taxon>Agaricomycetes</taxon>
        <taxon>Agaricomycetidae</taxon>
        <taxon>Agaricales</taxon>
        <taxon>Tricholomatineae</taxon>
        <taxon>Lyophyllaceae</taxon>
        <taxon>Tricholomella</taxon>
    </lineage>
</organism>
<accession>A0A8H5MAN5</accession>
<feature type="compositionally biased region" description="Low complexity" evidence="1">
    <location>
        <begin position="296"/>
        <end position="307"/>
    </location>
</feature>
<feature type="compositionally biased region" description="Pro residues" evidence="1">
    <location>
        <begin position="282"/>
        <end position="294"/>
    </location>
</feature>
<feature type="compositionally biased region" description="Pro residues" evidence="1">
    <location>
        <begin position="344"/>
        <end position="360"/>
    </location>
</feature>
<evidence type="ECO:0000313" key="2">
    <source>
        <dbReference type="EMBL" id="KAF5387038.1"/>
    </source>
</evidence>
<evidence type="ECO:0000313" key="3">
    <source>
        <dbReference type="Proteomes" id="UP000565441"/>
    </source>
</evidence>
<feature type="compositionally biased region" description="Basic and acidic residues" evidence="1">
    <location>
        <begin position="78"/>
        <end position="142"/>
    </location>
</feature>
<feature type="compositionally biased region" description="Basic and acidic residues" evidence="1">
    <location>
        <begin position="12"/>
        <end position="28"/>
    </location>
</feature>
<feature type="compositionally biased region" description="Basic residues" evidence="1">
    <location>
        <begin position="163"/>
        <end position="182"/>
    </location>
</feature>
<evidence type="ECO:0000256" key="1">
    <source>
        <dbReference type="SAM" id="MobiDB-lite"/>
    </source>
</evidence>
<feature type="region of interest" description="Disordered" evidence="1">
    <location>
        <begin position="1"/>
        <end position="421"/>
    </location>
</feature>
<dbReference type="EMBL" id="JAACJP010000002">
    <property type="protein sequence ID" value="KAF5387038.1"/>
    <property type="molecule type" value="Genomic_DNA"/>
</dbReference>
<name>A0A8H5MAN5_9AGAR</name>
<dbReference type="Proteomes" id="UP000565441">
    <property type="component" value="Unassembled WGS sequence"/>
</dbReference>
<feature type="compositionally biased region" description="Basic and acidic residues" evidence="1">
    <location>
        <begin position="314"/>
        <end position="343"/>
    </location>
</feature>
<gene>
    <name evidence="2" type="ORF">D9615_001659</name>
</gene>
<protein>
    <submittedName>
        <fullName evidence="2">Uncharacterized protein</fullName>
    </submittedName>
</protein>